<dbReference type="InterPro" id="IPR000182">
    <property type="entry name" value="GNAT_dom"/>
</dbReference>
<proteinExistence type="predicted"/>
<accession>A0A6H9V7K3</accession>
<dbReference type="Pfam" id="PF00583">
    <property type="entry name" value="Acetyltransf_1"/>
    <property type="match status" value="1"/>
</dbReference>
<dbReference type="InterPro" id="IPR016181">
    <property type="entry name" value="Acyl_CoA_acyltransferase"/>
</dbReference>
<name>A0A6H9V7K3_9ACTN</name>
<dbReference type="EMBL" id="VZRB01000002">
    <property type="protein sequence ID" value="KAB1150167.1"/>
    <property type="molecule type" value="Genomic_DNA"/>
</dbReference>
<feature type="domain" description="N-acetyltransferase" evidence="2">
    <location>
        <begin position="34"/>
        <end position="86"/>
    </location>
</feature>
<evidence type="ECO:0000259" key="2">
    <source>
        <dbReference type="Pfam" id="PF00583"/>
    </source>
</evidence>
<sequence>MGGSRGCACLTLGEVIRVGPTSRANEPAAAARAPTEVVLLNDDGRVIGRLRFRACPTCRTGRILDIWVCDDWQRQGLGRELVHSLLAPRPGYRWSTTLQSRDGRALFLAMTHETSVALDHDGPLCCHLMGSLRRWWQRVLNHWSPGWTRSRDESVRAASPAGEGDLRVCVSAGLRRLAVVSASRLGRRGGRSPPPRRDGGGLERGAACHGCSG</sequence>
<comment type="caution">
    <text evidence="3">The sequence shown here is derived from an EMBL/GenBank/DDBJ whole genome shotgun (WGS) entry which is preliminary data.</text>
</comment>
<evidence type="ECO:0000313" key="3">
    <source>
        <dbReference type="EMBL" id="KAB1150167.1"/>
    </source>
</evidence>
<dbReference type="CDD" id="cd04301">
    <property type="entry name" value="NAT_SF"/>
    <property type="match status" value="1"/>
</dbReference>
<dbReference type="Proteomes" id="UP000442707">
    <property type="component" value="Unassembled WGS sequence"/>
</dbReference>
<dbReference type="Gene3D" id="3.40.630.30">
    <property type="match status" value="1"/>
</dbReference>
<evidence type="ECO:0000256" key="1">
    <source>
        <dbReference type="SAM" id="MobiDB-lite"/>
    </source>
</evidence>
<reference evidence="3 4" key="1">
    <citation type="submission" date="2019-09" db="EMBL/GenBank/DDBJ databases">
        <title>Screening of Novel Bioactive Compounds from Soil-Associated.</title>
        <authorList>
            <person name="Zhao S."/>
        </authorList>
    </citation>
    <scope>NUCLEOTIDE SEQUENCE [LARGE SCALE GENOMIC DNA]</scope>
    <source>
        <strain evidence="3 4">HIT-DPA4</strain>
    </source>
</reference>
<feature type="region of interest" description="Disordered" evidence="1">
    <location>
        <begin position="184"/>
        <end position="213"/>
    </location>
</feature>
<dbReference type="SUPFAM" id="SSF55729">
    <property type="entry name" value="Acyl-CoA N-acyltransferases (Nat)"/>
    <property type="match status" value="1"/>
</dbReference>
<dbReference type="GO" id="GO:0016747">
    <property type="term" value="F:acyltransferase activity, transferring groups other than amino-acyl groups"/>
    <property type="evidence" value="ECO:0007669"/>
    <property type="project" value="InterPro"/>
</dbReference>
<keyword evidence="4" id="KW-1185">Reference proteome</keyword>
<keyword evidence="3" id="KW-0808">Transferase</keyword>
<dbReference type="AlphaFoldDB" id="A0A6H9V7K3"/>
<gene>
    <name evidence="3" type="ORF">F7R91_03915</name>
</gene>
<organism evidence="3 4">
    <name type="scientific">Streptomyces luteolifulvus</name>
    <dbReference type="NCBI Taxonomy" id="2615112"/>
    <lineage>
        <taxon>Bacteria</taxon>
        <taxon>Bacillati</taxon>
        <taxon>Actinomycetota</taxon>
        <taxon>Actinomycetes</taxon>
        <taxon>Kitasatosporales</taxon>
        <taxon>Streptomycetaceae</taxon>
        <taxon>Streptomyces</taxon>
    </lineage>
</organism>
<protein>
    <submittedName>
        <fullName evidence="3">GNAT family N-acetyltransferase</fullName>
    </submittedName>
</protein>
<evidence type="ECO:0000313" key="4">
    <source>
        <dbReference type="Proteomes" id="UP000442707"/>
    </source>
</evidence>